<name>A0A0J9E8G1_9RHOB</name>
<evidence type="ECO:0000313" key="1">
    <source>
        <dbReference type="EMBL" id="KMW59035.1"/>
    </source>
</evidence>
<protein>
    <submittedName>
        <fullName evidence="1">Uncharacterized protein</fullName>
    </submittedName>
</protein>
<reference evidence="1 2" key="1">
    <citation type="submission" date="2015-06" db="EMBL/GenBank/DDBJ databases">
        <title>Draft genome sequence of an Alphaproteobacteria species associated to the Mediterranean sponge Oscarella lobularis.</title>
        <authorList>
            <person name="Jourda C."/>
            <person name="Santini S."/>
            <person name="Claverie J.-M."/>
        </authorList>
    </citation>
    <scope>NUCLEOTIDE SEQUENCE [LARGE SCALE GENOMIC DNA]</scope>
    <source>
        <strain evidence="1">IGS</strain>
    </source>
</reference>
<dbReference type="EMBL" id="LFTY01000002">
    <property type="protein sequence ID" value="KMW59035.1"/>
    <property type="molecule type" value="Genomic_DNA"/>
</dbReference>
<proteinExistence type="predicted"/>
<organism evidence="1 2">
    <name type="scientific">Candidatus Rhodobacter oscarellae</name>
    <dbReference type="NCBI Taxonomy" id="1675527"/>
    <lineage>
        <taxon>Bacteria</taxon>
        <taxon>Pseudomonadati</taxon>
        <taxon>Pseudomonadota</taxon>
        <taxon>Alphaproteobacteria</taxon>
        <taxon>Rhodobacterales</taxon>
        <taxon>Rhodobacter group</taxon>
        <taxon>Rhodobacter</taxon>
    </lineage>
</organism>
<comment type="caution">
    <text evidence="1">The sequence shown here is derived from an EMBL/GenBank/DDBJ whole genome shotgun (WGS) entry which is preliminary data.</text>
</comment>
<sequence>MSELAAAIRDRDLAELAAKQAHRRGAELARLDLMEQAEAERQVALSDVSYRRDFESPRHVWHASRIRALSFEEARSAALLEMQRKVTAKSVGRAAVLERLVQKDLKAKRRE</sequence>
<evidence type="ECO:0000313" key="2">
    <source>
        <dbReference type="Proteomes" id="UP000037178"/>
    </source>
</evidence>
<accession>A0A0J9E8G1</accession>
<gene>
    <name evidence="1" type="ORF">AIOL_004016</name>
</gene>
<dbReference type="PATRIC" id="fig|1675527.3.peg.4209"/>
<dbReference type="STRING" id="1675527.AIOL_004016"/>
<keyword evidence="2" id="KW-1185">Reference proteome</keyword>
<dbReference type="Proteomes" id="UP000037178">
    <property type="component" value="Unassembled WGS sequence"/>
</dbReference>
<dbReference type="AlphaFoldDB" id="A0A0J9E8G1"/>